<dbReference type="Pfam" id="PF14371">
    <property type="entry name" value="DUF4412"/>
    <property type="match status" value="1"/>
</dbReference>
<dbReference type="Proteomes" id="UP001597357">
    <property type="component" value="Unassembled WGS sequence"/>
</dbReference>
<dbReference type="RefSeq" id="WP_379046768.1">
    <property type="nucleotide sequence ID" value="NZ_JBHULZ010000041.1"/>
</dbReference>
<gene>
    <name evidence="2" type="ORF">ACFSQ0_08215</name>
</gene>
<protein>
    <submittedName>
        <fullName evidence="2">DUF4412 domain-containing protein</fullName>
    </submittedName>
</protein>
<organism evidence="2 3">
    <name type="scientific">Mesonia sediminis</name>
    <dbReference type="NCBI Taxonomy" id="1703946"/>
    <lineage>
        <taxon>Bacteria</taxon>
        <taxon>Pseudomonadati</taxon>
        <taxon>Bacteroidota</taxon>
        <taxon>Flavobacteriia</taxon>
        <taxon>Flavobacteriales</taxon>
        <taxon>Flavobacteriaceae</taxon>
        <taxon>Mesonia</taxon>
    </lineage>
</organism>
<feature type="domain" description="DUF4412" evidence="1">
    <location>
        <begin position="88"/>
        <end position="205"/>
    </location>
</feature>
<comment type="caution">
    <text evidence="2">The sequence shown here is derived from an EMBL/GenBank/DDBJ whole genome shotgun (WGS) entry which is preliminary data.</text>
</comment>
<evidence type="ECO:0000259" key="1">
    <source>
        <dbReference type="Pfam" id="PF14371"/>
    </source>
</evidence>
<name>A0ABW5SGY0_9FLAO</name>
<proteinExistence type="predicted"/>
<evidence type="ECO:0000313" key="2">
    <source>
        <dbReference type="EMBL" id="MFD2697972.1"/>
    </source>
</evidence>
<sequence length="261" mass="30516">MDARMKYVLIAFSFLIGLSPCEAQIFKKLKKKVEQKAEQVIIDKSADKAAKGVESGMDEVLNAPQNIRVKSSKIAPRESYHFDYTYVLEMQSQKQQMQMTYFLDTDNQYMGMKLQDAGADMFMVIDTQKNTQFSFIQAGNQKIVQAMQVDLEEDTWEEESDYQFSELPPKNILGYQCQGKRYTNDEYQIDLYFTQEVPVKMIYQQQQNLKNFPEGFDPNENGLVLLMDFKHHKKSKRNMRMRCISLEKKAFSFSTAGYQQF</sequence>
<dbReference type="EMBL" id="JBHULZ010000041">
    <property type="protein sequence ID" value="MFD2697972.1"/>
    <property type="molecule type" value="Genomic_DNA"/>
</dbReference>
<dbReference type="InterPro" id="IPR025524">
    <property type="entry name" value="DUF4412"/>
</dbReference>
<reference evidence="3" key="1">
    <citation type="journal article" date="2019" name="Int. J. Syst. Evol. Microbiol.">
        <title>The Global Catalogue of Microorganisms (GCM) 10K type strain sequencing project: providing services to taxonomists for standard genome sequencing and annotation.</title>
        <authorList>
            <consortium name="The Broad Institute Genomics Platform"/>
            <consortium name="The Broad Institute Genome Sequencing Center for Infectious Disease"/>
            <person name="Wu L."/>
            <person name="Ma J."/>
        </authorList>
    </citation>
    <scope>NUCLEOTIDE SEQUENCE [LARGE SCALE GENOMIC DNA]</scope>
    <source>
        <strain evidence="3">KCTC 42255</strain>
    </source>
</reference>
<evidence type="ECO:0000313" key="3">
    <source>
        <dbReference type="Proteomes" id="UP001597357"/>
    </source>
</evidence>
<keyword evidence="3" id="KW-1185">Reference proteome</keyword>
<accession>A0ABW5SGY0</accession>